<proteinExistence type="predicted"/>
<evidence type="ECO:0000313" key="2">
    <source>
        <dbReference type="EMBL" id="GAA1121564.1"/>
    </source>
</evidence>
<dbReference type="EMBL" id="BAAALD010000126">
    <property type="protein sequence ID" value="GAA1121564.1"/>
    <property type="molecule type" value="Genomic_DNA"/>
</dbReference>
<accession>A0ABN1U7D1</accession>
<reference evidence="2 3" key="1">
    <citation type="journal article" date="2019" name="Int. J. Syst. Evol. Microbiol.">
        <title>The Global Catalogue of Microorganisms (GCM) 10K type strain sequencing project: providing services to taxonomists for standard genome sequencing and annotation.</title>
        <authorList>
            <consortium name="The Broad Institute Genomics Platform"/>
            <consortium name="The Broad Institute Genome Sequencing Center for Infectious Disease"/>
            <person name="Wu L."/>
            <person name="Ma J."/>
        </authorList>
    </citation>
    <scope>NUCLEOTIDE SEQUENCE [LARGE SCALE GENOMIC DNA]</scope>
    <source>
        <strain evidence="2 3">JCM 13002</strain>
    </source>
</reference>
<protein>
    <submittedName>
        <fullName evidence="2">Uncharacterized protein</fullName>
    </submittedName>
</protein>
<evidence type="ECO:0000313" key="3">
    <source>
        <dbReference type="Proteomes" id="UP001499987"/>
    </source>
</evidence>
<keyword evidence="1" id="KW-0472">Membrane</keyword>
<gene>
    <name evidence="2" type="ORF">GCM10009663_71450</name>
</gene>
<dbReference type="RefSeq" id="WP_344627910.1">
    <property type="nucleotide sequence ID" value="NZ_BAAALD010000126.1"/>
</dbReference>
<keyword evidence="3" id="KW-1185">Reference proteome</keyword>
<comment type="caution">
    <text evidence="2">The sequence shown here is derived from an EMBL/GenBank/DDBJ whole genome shotgun (WGS) entry which is preliminary data.</text>
</comment>
<name>A0ABN1U7D1_9ACTN</name>
<organism evidence="2 3">
    <name type="scientific">Kitasatospora arboriphila</name>
    <dbReference type="NCBI Taxonomy" id="258052"/>
    <lineage>
        <taxon>Bacteria</taxon>
        <taxon>Bacillati</taxon>
        <taxon>Actinomycetota</taxon>
        <taxon>Actinomycetes</taxon>
        <taxon>Kitasatosporales</taxon>
        <taxon>Streptomycetaceae</taxon>
        <taxon>Kitasatospora</taxon>
    </lineage>
</organism>
<evidence type="ECO:0000256" key="1">
    <source>
        <dbReference type="SAM" id="Phobius"/>
    </source>
</evidence>
<feature type="transmembrane region" description="Helical" evidence="1">
    <location>
        <begin position="37"/>
        <end position="56"/>
    </location>
</feature>
<dbReference type="Proteomes" id="UP001499987">
    <property type="component" value="Unassembled WGS sequence"/>
</dbReference>
<keyword evidence="1" id="KW-0812">Transmembrane</keyword>
<sequence>MRTGGVVGFELLNDSIAFGHARELVIMSHLSWTEARIWFVVVGVLLLGTGLLFWSLTQRNLWAAGPAARPADGAALVGLLTAAQADPPEFADTLRDQITRGWRTLVL</sequence>
<keyword evidence="1" id="KW-1133">Transmembrane helix</keyword>